<feature type="region of interest" description="Disordered" evidence="2">
    <location>
        <begin position="669"/>
        <end position="720"/>
    </location>
</feature>
<dbReference type="InterPro" id="IPR026619">
    <property type="entry name" value="CEP95"/>
</dbReference>
<dbReference type="GO" id="GO:0000922">
    <property type="term" value="C:spindle pole"/>
    <property type="evidence" value="ECO:0007669"/>
    <property type="project" value="InterPro"/>
</dbReference>
<feature type="region of interest" description="Disordered" evidence="2">
    <location>
        <begin position="960"/>
        <end position="979"/>
    </location>
</feature>
<evidence type="ECO:0000256" key="1">
    <source>
        <dbReference type="SAM" id="Coils"/>
    </source>
</evidence>
<feature type="compositionally biased region" description="Basic and acidic residues" evidence="2">
    <location>
        <begin position="629"/>
        <end position="642"/>
    </location>
</feature>
<feature type="compositionally biased region" description="Basic and acidic residues" evidence="2">
    <location>
        <begin position="695"/>
        <end position="717"/>
    </location>
</feature>
<feature type="region of interest" description="Disordered" evidence="2">
    <location>
        <begin position="593"/>
        <end position="657"/>
    </location>
</feature>
<sequence>MTSSSASSDLEDEGIIDLANSMLTQLHVPISVNSVKELKSHIFVTLYEGLCGETLPDVIRSSSSSEDEVHNVQCVIDSLSLDVLHTSMSHINGDDIVAGNKVAILNLLEVFSGLLEYILNKIESDVSSDNETEDADIGAESDPDTISVELIDEALDRGLGNQHVQTFPQWKSDSPPQRGPKALHSTVPSVLSQPVAHSSGRSGLDAPDSTEDLILESEKLERQMLEEDKVVAPPIVSIKKPEPRQQNSILSVEEADSTTTSASFPEPLVHPRDDITLHDDVTDGLVLGQGRRDFQDIGLRPRPEPSMGSDGIDPHSDPRQQTTIGRQTNNAPSTVHHTFTHHLYHHHLDGETDRKFSTSTRDPFTSTLPIATSSTSRDPLAASLPPSSRYVKSERPKSRYKSAPSASATLESSKYRVREPVVQTNIIPSQSQNRSNIPDQSKRRVQSGSMQTDSRFAKDYGTAKTLRKTRDVTSTVPARETVANKARPPKVNVPSEGKFESGADTNRTFDVMQSGDLKVHAQPDSSQMGRPTASRSYDSLFSLVHDTQKMSEAAIQSSPLKSKPRRENEIAEQIAPPIREALHRVDQESHVVHSLSQSLNVPDTDKEISSRIDQARKPSRKVSFLTERSFTKTEKPEIDRIRSPIHRPRREDYMSDLPLRNSLKKYYEKRYPKPHIDSTRQSVHERPSTSLGVHSRRDSWRREREQDQAHSDSELSQHSDSMIDYGDQDLQERLEDLSDEDKEQLQRSKHVKFRETITALSGEYGKIRQKLIEEKRQKERNTKVLGKLFKIDYDNIHEDEMDDLRQQRKTANKKDKEYKKSVLLPTKPPIPRSGRKPQGPRARPTSRLTTAGKTRKRSASSSPIGGRRKPTGPFHVGTDEFLPELLEEFPFLYLSPETLHELWKQHAGQVKTISKVQQEVRRRKSKAQIEIEEAEQRQNILADIMKKEMAHNNRMREAKDRKAQHLSVQSQVREKRQQTAKSKRYYEEYQVRMRSKMLKKRTREEMIFKKLFKDGIEIQKERIRDLRKYANDQRQRRNNKQQNEIESLENYYRDQFALLAESMAKERQEIQIRETAQNKVLNQMKRELRRKMEADIHDFQDQMQRDDDEAYFRQLDADRIRNELYAAKYQHNM</sequence>
<feature type="compositionally biased region" description="Polar residues" evidence="2">
    <location>
        <begin position="166"/>
        <end position="175"/>
    </location>
</feature>
<feature type="compositionally biased region" description="Polar residues" evidence="2">
    <location>
        <begin position="366"/>
        <end position="377"/>
    </location>
</feature>
<keyword evidence="4" id="KW-1185">Reference proteome</keyword>
<gene>
    <name evidence="3" type="ORF">OFUS_LOCUS20177</name>
</gene>
<dbReference type="GO" id="GO:0005813">
    <property type="term" value="C:centrosome"/>
    <property type="evidence" value="ECO:0007669"/>
    <property type="project" value="InterPro"/>
</dbReference>
<evidence type="ECO:0000313" key="4">
    <source>
        <dbReference type="Proteomes" id="UP000749559"/>
    </source>
</evidence>
<dbReference type="InterPro" id="IPR044039">
    <property type="entry name" value="DUF5745"/>
</dbReference>
<feature type="compositionally biased region" description="Polar residues" evidence="2">
    <location>
        <begin position="422"/>
        <end position="439"/>
    </location>
</feature>
<dbReference type="OrthoDB" id="545730at2759"/>
<comment type="caution">
    <text evidence="3">The sequence shown here is derived from an EMBL/GenBank/DDBJ whole genome shotgun (WGS) entry which is preliminary data.</text>
</comment>
<dbReference type="Pfam" id="PF19016">
    <property type="entry name" value="DUF5745"/>
    <property type="match status" value="1"/>
</dbReference>
<feature type="compositionally biased region" description="Basic and acidic residues" evidence="2">
    <location>
        <begin position="808"/>
        <end position="820"/>
    </location>
</feature>
<evidence type="ECO:0000256" key="2">
    <source>
        <dbReference type="SAM" id="MobiDB-lite"/>
    </source>
</evidence>
<feature type="region of interest" description="Disordered" evidence="2">
    <location>
        <begin position="366"/>
        <end position="454"/>
    </location>
</feature>
<feature type="coiled-coil region" evidence="1">
    <location>
        <begin position="1016"/>
        <end position="1051"/>
    </location>
</feature>
<evidence type="ECO:0000313" key="3">
    <source>
        <dbReference type="EMBL" id="CAH1795667.1"/>
    </source>
</evidence>
<feature type="compositionally biased region" description="Polar residues" evidence="2">
    <location>
        <begin position="186"/>
        <end position="201"/>
    </location>
</feature>
<feature type="region of interest" description="Disordered" evidence="2">
    <location>
        <begin position="808"/>
        <end position="876"/>
    </location>
</feature>
<feature type="compositionally biased region" description="Polar residues" evidence="2">
    <location>
        <begin position="319"/>
        <end position="334"/>
    </location>
</feature>
<accession>A0A8J1XYB6</accession>
<dbReference type="Proteomes" id="UP000749559">
    <property type="component" value="Unassembled WGS sequence"/>
</dbReference>
<proteinExistence type="predicted"/>
<reference evidence="3" key="1">
    <citation type="submission" date="2022-03" db="EMBL/GenBank/DDBJ databases">
        <authorList>
            <person name="Martin C."/>
        </authorList>
    </citation>
    <scope>NUCLEOTIDE SEQUENCE</scope>
</reference>
<feature type="compositionally biased region" description="Basic and acidic residues" evidence="2">
    <location>
        <begin position="292"/>
        <end position="303"/>
    </location>
</feature>
<dbReference type="InterPro" id="IPR036872">
    <property type="entry name" value="CH_dom_sf"/>
</dbReference>
<feature type="region of interest" description="Disordered" evidence="2">
    <location>
        <begin position="485"/>
        <end position="505"/>
    </location>
</feature>
<organism evidence="3 4">
    <name type="scientific">Owenia fusiformis</name>
    <name type="common">Polychaete worm</name>
    <dbReference type="NCBI Taxonomy" id="6347"/>
    <lineage>
        <taxon>Eukaryota</taxon>
        <taxon>Metazoa</taxon>
        <taxon>Spiralia</taxon>
        <taxon>Lophotrochozoa</taxon>
        <taxon>Annelida</taxon>
        <taxon>Polychaeta</taxon>
        <taxon>Sedentaria</taxon>
        <taxon>Canalipalpata</taxon>
        <taxon>Sabellida</taxon>
        <taxon>Oweniida</taxon>
        <taxon>Oweniidae</taxon>
        <taxon>Owenia</taxon>
    </lineage>
</organism>
<keyword evidence="1" id="KW-0175">Coiled coil</keyword>
<dbReference type="PANTHER" id="PTHR22545">
    <property type="entry name" value="CENTROSOMAL PROTEIN OF 95 KDA"/>
    <property type="match status" value="1"/>
</dbReference>
<dbReference type="EMBL" id="CAIIXF020000009">
    <property type="protein sequence ID" value="CAH1795667.1"/>
    <property type="molecule type" value="Genomic_DNA"/>
</dbReference>
<dbReference type="AlphaFoldDB" id="A0A8J1XYB6"/>
<name>A0A8J1XYB6_OWEFU</name>
<feature type="compositionally biased region" description="Basic and acidic residues" evidence="2">
    <location>
        <begin position="669"/>
        <end position="687"/>
    </location>
</feature>
<protein>
    <submittedName>
        <fullName evidence="3">Uncharacterized protein</fullName>
    </submittedName>
</protein>
<dbReference type="PANTHER" id="PTHR22545:SF0">
    <property type="entry name" value="CENTROSOMAL PROTEIN OF 95 KDA"/>
    <property type="match status" value="1"/>
</dbReference>
<feature type="region of interest" description="Disordered" evidence="2">
    <location>
        <begin position="166"/>
        <end position="209"/>
    </location>
</feature>
<dbReference type="Gene3D" id="1.10.418.10">
    <property type="entry name" value="Calponin-like domain"/>
    <property type="match status" value="1"/>
</dbReference>
<feature type="region of interest" description="Disordered" evidence="2">
    <location>
        <begin position="292"/>
        <end position="334"/>
    </location>
</feature>
<feature type="compositionally biased region" description="Basic and acidic residues" evidence="2">
    <location>
        <begin position="603"/>
        <end position="616"/>
    </location>
</feature>
<feature type="region of interest" description="Disordered" evidence="2">
    <location>
        <begin position="242"/>
        <end position="275"/>
    </location>
</feature>